<evidence type="ECO:0000256" key="3">
    <source>
        <dbReference type="ARBA" id="ARBA00010600"/>
    </source>
</evidence>
<dbReference type="PANTHER" id="PTHR12989:SF10">
    <property type="entry name" value="DOL-P-GLC:GLC(2)MAN(9)GLCNAC(2)-PP-DOL ALPHA-1,2-GLUCOSYLTRANSFERASE-RELATED"/>
    <property type="match status" value="1"/>
</dbReference>
<organism evidence="16 17">
    <name type="scientific">Furculomyces boomerangus</name>
    <dbReference type="NCBI Taxonomy" id="61424"/>
    <lineage>
        <taxon>Eukaryota</taxon>
        <taxon>Fungi</taxon>
        <taxon>Fungi incertae sedis</taxon>
        <taxon>Zoopagomycota</taxon>
        <taxon>Kickxellomycotina</taxon>
        <taxon>Harpellomycetes</taxon>
        <taxon>Harpellales</taxon>
        <taxon>Harpellaceae</taxon>
        <taxon>Furculomyces</taxon>
    </lineage>
</organism>
<comment type="subcellular location">
    <subcellularLocation>
        <location evidence="1">Endoplasmic reticulum membrane</location>
        <topology evidence="1">Multi-pass membrane protein</topology>
    </subcellularLocation>
</comment>
<keyword evidence="11 14" id="KW-0472">Membrane</keyword>
<accession>A0A2T9YTL7</accession>
<evidence type="ECO:0000256" key="10">
    <source>
        <dbReference type="ARBA" id="ARBA00022989"/>
    </source>
</evidence>
<evidence type="ECO:0000256" key="2">
    <source>
        <dbReference type="ARBA" id="ARBA00004922"/>
    </source>
</evidence>
<feature type="transmembrane region" description="Helical" evidence="14">
    <location>
        <begin position="69"/>
        <end position="86"/>
    </location>
</feature>
<evidence type="ECO:0000256" key="7">
    <source>
        <dbReference type="ARBA" id="ARBA00022679"/>
    </source>
</evidence>
<evidence type="ECO:0000313" key="16">
    <source>
        <dbReference type="EMBL" id="PVU95687.1"/>
    </source>
</evidence>
<evidence type="ECO:0000256" key="12">
    <source>
        <dbReference type="ARBA" id="ARBA00044727"/>
    </source>
</evidence>
<keyword evidence="7" id="KW-0808">Transferase</keyword>
<dbReference type="PIRSF" id="PIRSF028810">
    <property type="entry name" value="Alpha1_2_glucosyltferase_Alg10"/>
    <property type="match status" value="1"/>
</dbReference>
<dbReference type="STRING" id="61424.A0A2T9YTL7"/>
<dbReference type="GO" id="GO:0006488">
    <property type="term" value="P:dolichol-linked oligosaccharide biosynthetic process"/>
    <property type="evidence" value="ECO:0007669"/>
    <property type="project" value="UniProtKB-UniRule"/>
</dbReference>
<dbReference type="Proteomes" id="UP000245699">
    <property type="component" value="Unassembled WGS sequence"/>
</dbReference>
<feature type="transmembrane region" description="Helical" evidence="14">
    <location>
        <begin position="39"/>
        <end position="57"/>
    </location>
</feature>
<keyword evidence="9" id="KW-0256">Endoplasmic reticulum</keyword>
<feature type="transmembrane region" description="Helical" evidence="14">
    <location>
        <begin position="338"/>
        <end position="358"/>
    </location>
</feature>
<dbReference type="EMBL" id="MBFT01000175">
    <property type="protein sequence ID" value="PVU95687.1"/>
    <property type="molecule type" value="Genomic_DNA"/>
</dbReference>
<evidence type="ECO:0000256" key="11">
    <source>
        <dbReference type="ARBA" id="ARBA00023136"/>
    </source>
</evidence>
<evidence type="ECO:0000313" key="17">
    <source>
        <dbReference type="Proteomes" id="UP000245699"/>
    </source>
</evidence>
<evidence type="ECO:0000256" key="14">
    <source>
        <dbReference type="PIRNR" id="PIRNR028810"/>
    </source>
</evidence>
<evidence type="ECO:0000313" key="15">
    <source>
        <dbReference type="EMBL" id="PVU89748.1"/>
    </source>
</evidence>
<dbReference type="Pfam" id="PF04922">
    <property type="entry name" value="DIE2_ALG10"/>
    <property type="match status" value="1"/>
</dbReference>
<comment type="caution">
    <text evidence="16">The sequence shown here is derived from an EMBL/GenBank/DDBJ whole genome shotgun (WGS) entry which is preliminary data.</text>
</comment>
<dbReference type="OrthoDB" id="4769at2759"/>
<dbReference type="EC" id="2.4.1.256" evidence="4 14"/>
<comment type="similarity">
    <text evidence="3 14">Belongs to the ALG10 glucosyltransferase family.</text>
</comment>
<protein>
    <recommendedName>
        <fullName evidence="5 14">Dol-P-Glc:Glc(2)Man(9)GlcNAc(2)-PP-Dol alpha-1,2-glucosyltransferase</fullName>
        <ecNumber evidence="4 14">2.4.1.256</ecNumber>
    </recommendedName>
</protein>
<feature type="transmembrane region" description="Helical" evidence="14">
    <location>
        <begin position="257"/>
        <end position="281"/>
    </location>
</feature>
<evidence type="ECO:0000256" key="5">
    <source>
        <dbReference type="ARBA" id="ARBA00018512"/>
    </source>
</evidence>
<dbReference type="AlphaFoldDB" id="A0A2T9YTL7"/>
<feature type="transmembrane region" description="Helical" evidence="14">
    <location>
        <begin position="365"/>
        <end position="388"/>
    </location>
</feature>
<evidence type="ECO:0000256" key="8">
    <source>
        <dbReference type="ARBA" id="ARBA00022692"/>
    </source>
</evidence>
<dbReference type="InterPro" id="IPR016900">
    <property type="entry name" value="Alg10"/>
</dbReference>
<dbReference type="GO" id="GO:0106073">
    <property type="term" value="F:dolichyl pyrophosphate Glc2Man9GlcNAc2 alpha-1,2-glucosyltransferase activity"/>
    <property type="evidence" value="ECO:0007669"/>
    <property type="project" value="UniProtKB-UniRule"/>
</dbReference>
<evidence type="ECO:0000256" key="9">
    <source>
        <dbReference type="ARBA" id="ARBA00022824"/>
    </source>
</evidence>
<keyword evidence="17" id="KW-1185">Reference proteome</keyword>
<evidence type="ECO:0000256" key="6">
    <source>
        <dbReference type="ARBA" id="ARBA00022676"/>
    </source>
</evidence>
<keyword evidence="6 14" id="KW-0328">Glycosyltransferase</keyword>
<keyword evidence="8 14" id="KW-0812">Transmembrane</keyword>
<comment type="caution">
    <text evidence="14">Lacks conserved residue(s) required for the propagation of feature annotation.</text>
</comment>
<reference evidence="16 17" key="1">
    <citation type="journal article" date="2018" name="MBio">
        <title>Comparative Genomics Reveals the Core Gene Toolbox for the Fungus-Insect Symbiosis.</title>
        <authorList>
            <person name="Wang Y."/>
            <person name="Stata M."/>
            <person name="Wang W."/>
            <person name="Stajich J.E."/>
            <person name="White M.M."/>
            <person name="Moncalvo J.M."/>
        </authorList>
    </citation>
    <scope>NUCLEOTIDE SEQUENCE [LARGE SCALE GENOMIC DNA]</scope>
    <source>
        <strain evidence="16 17">AUS-77-4</strain>
    </source>
</reference>
<feature type="transmembrane region" description="Helical" evidence="14">
    <location>
        <begin position="98"/>
        <end position="119"/>
    </location>
</feature>
<comment type="catalytic activity">
    <reaction evidence="13">
        <text>an alpha-D-Glc-(1-&gt;3)-alpha-D-Glc-(1-&gt;3)-alpha-D-Man-(1-&gt;2)-alpha-D-Man-(1-&gt;2)-alpha-D-Man-(1-&gt;3)-[alpha-D-Man-(1-&gt;2)-alpha-D-Man-(1-&gt;3)-[alpha-D-Man-(1-&gt;2)-alpha-D-Man-(1-&gt;6)]-alpha-D-Man-(1-&gt;6)]-beta-D-Man-(1-&gt;4)-beta-D-GlcNAc-(1-&gt;4)-alpha-D-GlcNAc-diphospho-di-trans,poly-cis-dolichol + a di-trans,poly-cis-dolichyl beta-D-glucosyl phosphate = a alpha-D-Glc-(1-&gt;2)-alpha-D-Glc-(1-&gt;3)-alpha-D-Glc-(1-&gt;3)-alpha-D-Man-(1-&gt;2)-alpha-D-Man-(1-&gt;2)-alpha-D-Man-(1-&gt;3)-[alpha-D-Man-(1-&gt;2)-alpha-D-Man-(1-&gt;3)-[alpha-D-Man-(1-&gt;2)-alpha-D-Man-(1-&gt;6)]-alpha-D-Man-(1-&gt;6)]-beta-D-Man-(1-&gt;4)-beta-D-GlcNAc-(1-&gt;4)-alpha-D-GlcNAc-diphospho-di-trans,poly-cis-dolichol + a di-trans,poly-cis-dolichyl phosphate + H(+)</text>
        <dbReference type="Rhea" id="RHEA:29543"/>
        <dbReference type="Rhea" id="RHEA-COMP:19498"/>
        <dbReference type="Rhea" id="RHEA-COMP:19502"/>
        <dbReference type="Rhea" id="RHEA-COMP:19512"/>
        <dbReference type="Rhea" id="RHEA-COMP:19522"/>
        <dbReference type="ChEBI" id="CHEBI:15378"/>
        <dbReference type="ChEBI" id="CHEBI:57525"/>
        <dbReference type="ChEBI" id="CHEBI:57683"/>
        <dbReference type="ChEBI" id="CHEBI:132522"/>
        <dbReference type="ChEBI" id="CHEBI:132523"/>
        <dbReference type="EC" id="2.4.1.256"/>
    </reaction>
    <physiologicalReaction direction="left-to-right" evidence="13">
        <dbReference type="Rhea" id="RHEA:29544"/>
    </physiologicalReaction>
</comment>
<dbReference type="EMBL" id="MBFT01000524">
    <property type="protein sequence ID" value="PVU89748.1"/>
    <property type="molecule type" value="Genomic_DNA"/>
</dbReference>
<comment type="function">
    <text evidence="12">Dol-P-Glc:Glc(2)Man(9)GlcNAc(2)-PP-Dol alpha-1,2-glucosyltransferase that operates in the biosynthetic pathway of dolichol-linked oligosaccharides, the glycan precursors employed in protein asparagine (N)-glycosylation. The assembly of dolichol-linked oligosaccharides begins on the cytosolic side of the endoplasmic reticulum membrane and finishes in its lumen. The sequential addition of sugars to dolichol pyrophosphate produces dolichol-linked oligosaccharides containing fourteen sugars, including two GlcNAcs, nine mannoses and three glucoses. Once assembled, the oligosaccharide is transferred from the lipid to nascent proteins by oligosaccharyltransferases. In the lumen of the endoplasmic reticulum, adds the third and last glucose residue from dolichyl phosphate glucose (Dol-P-Glc) onto the lipid-linked oligosaccharide intermediate Glc(2)Man(9)GlcNAc(2)-PP-Dol to produce Glc(3)Man(9)GlcNAc(2)-PP-Dol.</text>
</comment>
<keyword evidence="10 14" id="KW-1133">Transmembrane helix</keyword>
<comment type="pathway">
    <text evidence="2">Protein modification; protein glycosylation.</text>
</comment>
<evidence type="ECO:0000256" key="4">
    <source>
        <dbReference type="ARBA" id="ARBA00011967"/>
    </source>
</evidence>
<proteinExistence type="inferred from homology"/>
<sequence>MNKIVQAPYMDEVFHAGQAQAYCNGQFSTWDPKLTTPPGLYIVSFILAKIVNFLGLSETGGCTIKSLRTYNYFFSLLHFLVVYSIIKKLNKTKSDIWIAVATFTLMVFPVSFFFSFMYYTETLSNLLVLYGYSLSLDKSYWESAAVFLASLFLRQTNIIYAAMVLGWSILAEVGELGGEEAKTLIIKNSAYSTRSLEAFVSPFKKVFELSIENIAYMMRTLSGFLIVFAVFGGFIAANNGIVLGDKSNHVATLHFPQIYYLIMFLAGMCFPTISRIVDPIYFFRKNFLRSWRLLLYVSISLLMLYTVKYHTIEHPFILSDNRHFSFYIWKDVYRRHYLIRYLLVPVYFYAGWLCWRALAKAQSIVWCLIAVGGVFLTLIPSPLLEFRYFILPYYIYRLHIVQSSKSRMASEICWNLSISIGVYYLFFSKPFTWPSEPNSVMRFMW</sequence>
<evidence type="ECO:0000256" key="1">
    <source>
        <dbReference type="ARBA" id="ARBA00004477"/>
    </source>
</evidence>
<feature type="transmembrane region" description="Helical" evidence="14">
    <location>
        <begin position="408"/>
        <end position="427"/>
    </location>
</feature>
<dbReference type="PANTHER" id="PTHR12989">
    <property type="entry name" value="ALPHA-1,2-GLUCOSYLTRANSFERASE ALG10"/>
    <property type="match status" value="1"/>
</dbReference>
<name>A0A2T9YTL7_9FUNG</name>
<feature type="transmembrane region" description="Helical" evidence="14">
    <location>
        <begin position="214"/>
        <end position="237"/>
    </location>
</feature>
<gene>
    <name evidence="16" type="ORF">BB559_002655</name>
    <name evidence="15" type="ORF">BB559_004969</name>
</gene>
<dbReference type="GO" id="GO:0005789">
    <property type="term" value="C:endoplasmic reticulum membrane"/>
    <property type="evidence" value="ECO:0007669"/>
    <property type="project" value="UniProtKB-SubCell"/>
</dbReference>
<evidence type="ECO:0000256" key="13">
    <source>
        <dbReference type="ARBA" id="ARBA00048064"/>
    </source>
</evidence>